<evidence type="ECO:0000256" key="2">
    <source>
        <dbReference type="ARBA" id="ARBA00022692"/>
    </source>
</evidence>
<comment type="subcellular location">
    <subcellularLocation>
        <location evidence="1">Membrane</location>
        <topology evidence="1">Multi-pass membrane protein</topology>
    </subcellularLocation>
</comment>
<dbReference type="STRING" id="261392.SAMN02745149_00479"/>
<dbReference type="Pfam" id="PF04610">
    <property type="entry name" value="TrbL"/>
    <property type="match status" value="1"/>
</dbReference>
<feature type="transmembrane region" description="Helical" evidence="6">
    <location>
        <begin position="474"/>
        <end position="493"/>
    </location>
</feature>
<evidence type="ECO:0000256" key="6">
    <source>
        <dbReference type="SAM" id="Phobius"/>
    </source>
</evidence>
<feature type="chain" id="PRO_5013295501" evidence="7">
    <location>
        <begin position="23"/>
        <end position="700"/>
    </location>
</feature>
<feature type="transmembrane region" description="Helical" evidence="6">
    <location>
        <begin position="513"/>
        <end position="530"/>
    </location>
</feature>
<dbReference type="GO" id="GO:0030255">
    <property type="term" value="P:protein secretion by the type IV secretion system"/>
    <property type="evidence" value="ECO:0007669"/>
    <property type="project" value="InterPro"/>
</dbReference>
<dbReference type="PANTHER" id="PTHR21525:SF9">
    <property type="entry name" value="CHANNEL_COLICIN DOMAIN-CONTAINING PROTEIN"/>
    <property type="match status" value="1"/>
</dbReference>
<evidence type="ECO:0000256" key="3">
    <source>
        <dbReference type="ARBA" id="ARBA00022989"/>
    </source>
</evidence>
<dbReference type="Proteomes" id="UP000190423">
    <property type="component" value="Unassembled WGS sequence"/>
</dbReference>
<dbReference type="PANTHER" id="PTHR21525">
    <property type="entry name" value="MOTILE SPERM PROTEIN"/>
    <property type="match status" value="1"/>
</dbReference>
<keyword evidence="7" id="KW-0732">Signal</keyword>
<dbReference type="GO" id="GO:0016020">
    <property type="term" value="C:membrane"/>
    <property type="evidence" value="ECO:0007669"/>
    <property type="project" value="UniProtKB-SubCell"/>
</dbReference>
<feature type="transmembrane region" description="Helical" evidence="6">
    <location>
        <begin position="58"/>
        <end position="79"/>
    </location>
</feature>
<feature type="signal peptide" evidence="7">
    <location>
        <begin position="1"/>
        <end position="22"/>
    </location>
</feature>
<evidence type="ECO:0000313" key="9">
    <source>
        <dbReference type="Proteomes" id="UP000190423"/>
    </source>
</evidence>
<feature type="transmembrane region" description="Helical" evidence="6">
    <location>
        <begin position="99"/>
        <end position="119"/>
    </location>
</feature>
<feature type="transmembrane region" description="Helical" evidence="6">
    <location>
        <begin position="440"/>
        <end position="462"/>
    </location>
</feature>
<accession>A0A1T4JK51</accession>
<dbReference type="GeneID" id="78315799"/>
<dbReference type="InterPro" id="IPR007688">
    <property type="entry name" value="Conjugal_tfr_TrbL/VirB6"/>
</dbReference>
<evidence type="ECO:0000313" key="8">
    <source>
        <dbReference type="EMBL" id="SJZ30529.1"/>
    </source>
</evidence>
<sequence length="700" mass="74436">MKHKKLFIIASALFVISSQAFAGPLSGVTNGLANTNFTVFDTPLLNGIEYFIRTFSTFAYVAGNLAVVFGLTGVLWNVFRLWFGTQQVRKACIDIGMKFLLYTCVLLAYGSITSFVMNFSTKLGMYAGNGYFTTKVTLHQMYQNLTEETKAANEALQSFYKSVGEDGKKLSEETVKLLAKNTGYSTKELEDKLKSSGIAVDDTMINNKTLVSSAYAVEGIALGATIGSVIPGVGTVVGALVGGLVGGIGGYFAGRAVGSSIDESNVTNEIYKNAETAQQKEMLEKIKNGDFREAFVLMKSLDEVITPVRNKDGTISYIYDPLISLKGVTGEKIILVSPGSIIKTGVLWANIIKGMEATEYDSDAGTFLEKKLDGGFNALTNWIMQLILVIGIIAAMIFATIQYTMTIFEYFIVTSMGVIFIPCILFDGTKTYASKLITLFLSYFVKITVSIMCLFFVVNMFAKNASVIISSGHPCSLANFAYLLFTILIGFILTQNAPQVAMTMLNGTPQLSMGEFVHAAGTVAAGAALAKRGASMAANKAAPVIRGANAGIAEGAAAASGAWKGAGEAGAGFGTKFKMAAGAGIRQTVSAWNSGIKDHASRLITGKESSSHNASSLHNGVGNIKQIQGGETLTQEQQNKAGLNGQVNNNVISAINQNQVKQAVEAEKAKNKGNNTTSENSEEQASKVSIDGSEQKSDLG</sequence>
<feature type="region of interest" description="Disordered" evidence="5">
    <location>
        <begin position="663"/>
        <end position="700"/>
    </location>
</feature>
<keyword evidence="9" id="KW-1185">Reference proteome</keyword>
<organism evidence="8 9">
    <name type="scientific">Treponema porcinum</name>
    <dbReference type="NCBI Taxonomy" id="261392"/>
    <lineage>
        <taxon>Bacteria</taxon>
        <taxon>Pseudomonadati</taxon>
        <taxon>Spirochaetota</taxon>
        <taxon>Spirochaetia</taxon>
        <taxon>Spirochaetales</taxon>
        <taxon>Treponemataceae</taxon>
        <taxon>Treponema</taxon>
    </lineage>
</organism>
<feature type="transmembrane region" description="Helical" evidence="6">
    <location>
        <begin position="382"/>
        <end position="401"/>
    </location>
</feature>
<protein>
    <submittedName>
        <fullName evidence="8">TrbL/VirB6 plasmid conjugal transfer protein</fullName>
    </submittedName>
</protein>
<keyword evidence="3 6" id="KW-1133">Transmembrane helix</keyword>
<evidence type="ECO:0000256" key="5">
    <source>
        <dbReference type="SAM" id="MobiDB-lite"/>
    </source>
</evidence>
<evidence type="ECO:0000256" key="1">
    <source>
        <dbReference type="ARBA" id="ARBA00004141"/>
    </source>
</evidence>
<gene>
    <name evidence="8" type="ORF">SAMN02745149_00479</name>
</gene>
<evidence type="ECO:0000256" key="4">
    <source>
        <dbReference type="ARBA" id="ARBA00023136"/>
    </source>
</evidence>
<proteinExistence type="predicted"/>
<reference evidence="8 9" key="1">
    <citation type="submission" date="2017-02" db="EMBL/GenBank/DDBJ databases">
        <authorList>
            <person name="Peterson S.W."/>
        </authorList>
    </citation>
    <scope>NUCLEOTIDE SEQUENCE [LARGE SCALE GENOMIC DNA]</scope>
    <source>
        <strain evidence="8 9">ATCC BAA-908</strain>
    </source>
</reference>
<evidence type="ECO:0000256" key="7">
    <source>
        <dbReference type="SAM" id="SignalP"/>
    </source>
</evidence>
<dbReference type="OrthoDB" id="361766at2"/>
<dbReference type="EMBL" id="FUWG01000003">
    <property type="protein sequence ID" value="SJZ30529.1"/>
    <property type="molecule type" value="Genomic_DNA"/>
</dbReference>
<keyword evidence="2 6" id="KW-0812">Transmembrane</keyword>
<feature type="transmembrane region" description="Helical" evidence="6">
    <location>
        <begin position="408"/>
        <end position="428"/>
    </location>
</feature>
<name>A0A1T4JK51_TREPO</name>
<keyword evidence="4 6" id="KW-0472">Membrane</keyword>
<dbReference type="RefSeq" id="WP_078932404.1">
    <property type="nucleotide sequence ID" value="NZ_FUWG01000003.1"/>
</dbReference>
<dbReference type="AlphaFoldDB" id="A0A1T4JK51"/>